<evidence type="ECO:0000313" key="6">
    <source>
        <dbReference type="RefSeq" id="XP_071906947.1"/>
    </source>
</evidence>
<name>A0ABM4UI34_COFAR</name>
<evidence type="ECO:0000313" key="15">
    <source>
        <dbReference type="RefSeq" id="XP_071906958.1"/>
    </source>
</evidence>
<dbReference type="Pfam" id="PF03018">
    <property type="entry name" value="Dirigent"/>
    <property type="match status" value="1"/>
</dbReference>
<dbReference type="RefSeq" id="XP_071906948.1">
    <property type="nucleotide sequence ID" value="XM_072050847.1"/>
</dbReference>
<evidence type="ECO:0000313" key="8">
    <source>
        <dbReference type="RefSeq" id="XP_071906949.1"/>
    </source>
</evidence>
<dbReference type="RefSeq" id="XP_071906956.1">
    <property type="nucleotide sequence ID" value="XM_072050855.1"/>
</dbReference>
<evidence type="ECO:0000313" key="14">
    <source>
        <dbReference type="RefSeq" id="XP_071906957.1"/>
    </source>
</evidence>
<evidence type="ECO:0000313" key="13">
    <source>
        <dbReference type="RefSeq" id="XP_071906956.1"/>
    </source>
</evidence>
<comment type="similarity">
    <text evidence="1 4">Belongs to the plant dirigent protein family.</text>
</comment>
<sequence length="196" mass="21439">MQSPHKRTTKSNFMKEQRKKEATFLHSVLKLAFQHTKWQKETNITVYLQVFTGGPNTTSVAVAGAPGKPRTPSNFGTIIVNDFNITQGISNNSPTIGRAQGIEIASSRDGSRSLGIFSLIFSNFKYNGSTLEFQGAGYNLQVGSPAREDPIVGGTKTFRFARGYAFFQTVLRRPARNNTVIRGDITVISCPGGGKF</sequence>
<protein>
    <recommendedName>
        <fullName evidence="4">Dirigent protein</fullName>
    </recommendedName>
</protein>
<evidence type="ECO:0000313" key="11">
    <source>
        <dbReference type="RefSeq" id="XP_071906953.1"/>
    </source>
</evidence>
<evidence type="ECO:0000313" key="12">
    <source>
        <dbReference type="RefSeq" id="XP_071906955.1"/>
    </source>
</evidence>
<dbReference type="InterPro" id="IPR004265">
    <property type="entry name" value="Dirigent"/>
</dbReference>
<dbReference type="Gene3D" id="2.40.480.10">
    <property type="entry name" value="Allene oxide cyclase-like"/>
    <property type="match status" value="1"/>
</dbReference>
<evidence type="ECO:0000313" key="9">
    <source>
        <dbReference type="RefSeq" id="XP_071906950.1"/>
    </source>
</evidence>
<evidence type="ECO:0000313" key="7">
    <source>
        <dbReference type="RefSeq" id="XP_071906948.1"/>
    </source>
</evidence>
<dbReference type="PANTHER" id="PTHR21495">
    <property type="entry name" value="NUCLEOPORIN-RELATED"/>
    <property type="match status" value="1"/>
</dbReference>
<organism evidence="5 10">
    <name type="scientific">Coffea arabica</name>
    <name type="common">Arabian coffee</name>
    <dbReference type="NCBI Taxonomy" id="13443"/>
    <lineage>
        <taxon>Eukaryota</taxon>
        <taxon>Viridiplantae</taxon>
        <taxon>Streptophyta</taxon>
        <taxon>Embryophyta</taxon>
        <taxon>Tracheophyta</taxon>
        <taxon>Spermatophyta</taxon>
        <taxon>Magnoliopsida</taxon>
        <taxon>eudicotyledons</taxon>
        <taxon>Gunneridae</taxon>
        <taxon>Pentapetalae</taxon>
        <taxon>asterids</taxon>
        <taxon>lamiids</taxon>
        <taxon>Gentianales</taxon>
        <taxon>Rubiaceae</taxon>
        <taxon>Ixoroideae</taxon>
        <taxon>Gardenieae complex</taxon>
        <taxon>Bertiereae - Coffeeae clade</taxon>
        <taxon>Coffeeae</taxon>
        <taxon>Coffea</taxon>
    </lineage>
</organism>
<reference evidence="6 7" key="1">
    <citation type="submission" date="2025-05" db="UniProtKB">
        <authorList>
            <consortium name="RefSeq"/>
        </authorList>
    </citation>
    <scope>IDENTIFICATION</scope>
    <source>
        <tissue evidence="6 7">Leaves</tissue>
    </source>
</reference>
<dbReference type="RefSeq" id="XP_071906951.1">
    <property type="nucleotide sequence ID" value="XM_072050850.1"/>
</dbReference>
<keyword evidence="3 4" id="KW-0964">Secreted</keyword>
<evidence type="ECO:0000313" key="17">
    <source>
        <dbReference type="RefSeq" id="XP_071906960.1"/>
    </source>
</evidence>
<keyword evidence="5" id="KW-1185">Reference proteome</keyword>
<dbReference type="RefSeq" id="XP_071906953.1">
    <property type="nucleotide sequence ID" value="XM_072050852.1"/>
</dbReference>
<accession>A0ABM4UI34</accession>
<evidence type="ECO:0000313" key="16">
    <source>
        <dbReference type="RefSeq" id="XP_071906959.1"/>
    </source>
</evidence>
<dbReference type="RefSeq" id="XP_071906957.1">
    <property type="nucleotide sequence ID" value="XM_072050856.1"/>
</dbReference>
<evidence type="ECO:0000313" key="5">
    <source>
        <dbReference type="Proteomes" id="UP001652660"/>
    </source>
</evidence>
<evidence type="ECO:0000256" key="3">
    <source>
        <dbReference type="ARBA" id="ARBA00022525"/>
    </source>
</evidence>
<dbReference type="RefSeq" id="XP_071906950.1">
    <property type="nucleotide sequence ID" value="XM_072050849.1"/>
</dbReference>
<dbReference type="RefSeq" id="XP_071906949.1">
    <property type="nucleotide sequence ID" value="XM_072050848.1"/>
</dbReference>
<dbReference type="RefSeq" id="XP_071906959.1">
    <property type="nucleotide sequence ID" value="XM_072050858.1"/>
</dbReference>
<proteinExistence type="inferred from homology"/>
<comment type="subunit">
    <text evidence="2 4">Homodimer.</text>
</comment>
<evidence type="ECO:0000313" key="10">
    <source>
        <dbReference type="RefSeq" id="XP_071906951.1"/>
    </source>
</evidence>
<dbReference type="RefSeq" id="XP_071906955.1">
    <property type="nucleotide sequence ID" value="XM_072050854.1"/>
</dbReference>
<comment type="function">
    <text evidence="4">Dirigent proteins impart stereoselectivity on the phenoxy radical-coupling reaction, yielding optically active lignans from two molecules of coniferyl alcohol in the biosynthesis of lignans, flavonolignans, and alkaloids and thus plays a central role in plant secondary metabolism.</text>
</comment>
<evidence type="ECO:0000256" key="4">
    <source>
        <dbReference type="RuleBase" id="RU363099"/>
    </source>
</evidence>
<comment type="subcellular location">
    <subcellularLocation>
        <location evidence="4">Secreted</location>
        <location evidence="4">Extracellular space</location>
        <location evidence="4">Apoplast</location>
    </subcellularLocation>
</comment>
<gene>
    <name evidence="6 7 8 9 10 11" type="primary">LOC140004464</name>
    <name evidence="12 13 14 15 16 17" type="synonym">LOC113689923</name>
</gene>
<dbReference type="RefSeq" id="XP_071906960.1">
    <property type="nucleotide sequence ID" value="XM_072050859.1"/>
</dbReference>
<evidence type="ECO:0000256" key="2">
    <source>
        <dbReference type="ARBA" id="ARBA00011738"/>
    </source>
</evidence>
<dbReference type="GeneID" id="140004464"/>
<dbReference type="InterPro" id="IPR044859">
    <property type="entry name" value="Allene_oxi_cyc_Dirigent"/>
</dbReference>
<dbReference type="RefSeq" id="XP_071906947.1">
    <property type="nucleotide sequence ID" value="XM_072050846.1"/>
</dbReference>
<keyword evidence="4" id="KW-0052">Apoplast</keyword>
<dbReference type="RefSeq" id="XP_071906958.1">
    <property type="nucleotide sequence ID" value="XM_072050857.1"/>
</dbReference>
<evidence type="ECO:0000256" key="1">
    <source>
        <dbReference type="ARBA" id="ARBA00010746"/>
    </source>
</evidence>
<dbReference type="Proteomes" id="UP001652660">
    <property type="component" value="Chromosome 5c"/>
</dbReference>